<feature type="domain" description="Tautomerase cis-CaaD-like" evidence="1">
    <location>
        <begin position="1"/>
        <end position="144"/>
    </location>
</feature>
<sequence>MPLWQIYHPRTTTFTTPESKQSFAKDITKFYTDLGLPAFYVIVNFIATDPDDVYVGGTPKHPTDDKPFVRMVITHIALHVPDSDAAYSRTTSRLDAIMKPHLLDQGYDFEYHVDETDRRLWKINSLVPPPFKSEEERVWIRENRAVPYDGGVPSVPSSSL</sequence>
<dbReference type="AlphaFoldDB" id="A0A1L9V2I0"/>
<organism evidence="2 3">
    <name type="scientific">Aspergillus brasiliensis (strain CBS 101740 / IMI 381727 / IBT 21946)</name>
    <dbReference type="NCBI Taxonomy" id="767769"/>
    <lineage>
        <taxon>Eukaryota</taxon>
        <taxon>Fungi</taxon>
        <taxon>Dikarya</taxon>
        <taxon>Ascomycota</taxon>
        <taxon>Pezizomycotina</taxon>
        <taxon>Eurotiomycetes</taxon>
        <taxon>Eurotiomycetidae</taxon>
        <taxon>Eurotiales</taxon>
        <taxon>Aspergillaceae</taxon>
        <taxon>Aspergillus</taxon>
        <taxon>Aspergillus subgen. Circumdati</taxon>
    </lineage>
</organism>
<keyword evidence="3" id="KW-1185">Reference proteome</keyword>
<dbReference type="VEuPathDB" id="FungiDB:ASPBRDRAFT_37356"/>
<evidence type="ECO:0000259" key="1">
    <source>
        <dbReference type="Pfam" id="PF14832"/>
    </source>
</evidence>
<name>A0A1L9V2I0_ASPBC</name>
<dbReference type="InterPro" id="IPR014347">
    <property type="entry name" value="Tautomerase/MIF_sf"/>
</dbReference>
<dbReference type="RefSeq" id="XP_067485400.1">
    <property type="nucleotide sequence ID" value="XM_067623712.1"/>
</dbReference>
<dbReference type="EMBL" id="KV878679">
    <property type="protein sequence ID" value="OJJ78153.1"/>
    <property type="molecule type" value="Genomic_DNA"/>
</dbReference>
<dbReference type="GeneID" id="93576200"/>
<dbReference type="Pfam" id="PF14832">
    <property type="entry name" value="Tautomerase_3"/>
    <property type="match status" value="1"/>
</dbReference>
<proteinExistence type="predicted"/>
<reference evidence="3" key="1">
    <citation type="journal article" date="2017" name="Genome Biol.">
        <title>Comparative genomics reveals high biological diversity and specific adaptations in the industrially and medically important fungal genus Aspergillus.</title>
        <authorList>
            <person name="de Vries R.P."/>
            <person name="Riley R."/>
            <person name="Wiebenga A."/>
            <person name="Aguilar-Osorio G."/>
            <person name="Amillis S."/>
            <person name="Uchima C.A."/>
            <person name="Anderluh G."/>
            <person name="Asadollahi M."/>
            <person name="Askin M."/>
            <person name="Barry K."/>
            <person name="Battaglia E."/>
            <person name="Bayram O."/>
            <person name="Benocci T."/>
            <person name="Braus-Stromeyer S.A."/>
            <person name="Caldana C."/>
            <person name="Canovas D."/>
            <person name="Cerqueira G.C."/>
            <person name="Chen F."/>
            <person name="Chen W."/>
            <person name="Choi C."/>
            <person name="Clum A."/>
            <person name="Dos Santos R.A."/>
            <person name="Damasio A.R."/>
            <person name="Diallinas G."/>
            <person name="Emri T."/>
            <person name="Fekete E."/>
            <person name="Flipphi M."/>
            <person name="Freyberg S."/>
            <person name="Gallo A."/>
            <person name="Gournas C."/>
            <person name="Habgood R."/>
            <person name="Hainaut M."/>
            <person name="Harispe M.L."/>
            <person name="Henrissat B."/>
            <person name="Hilden K.S."/>
            <person name="Hope R."/>
            <person name="Hossain A."/>
            <person name="Karabika E."/>
            <person name="Karaffa L."/>
            <person name="Karanyi Z."/>
            <person name="Krasevec N."/>
            <person name="Kuo A."/>
            <person name="Kusch H."/>
            <person name="LaButti K."/>
            <person name="Lagendijk E.L."/>
            <person name="Lapidus A."/>
            <person name="Levasseur A."/>
            <person name="Lindquist E."/>
            <person name="Lipzen A."/>
            <person name="Logrieco A.F."/>
            <person name="MacCabe A."/>
            <person name="Maekelae M.R."/>
            <person name="Malavazi I."/>
            <person name="Melin P."/>
            <person name="Meyer V."/>
            <person name="Mielnichuk N."/>
            <person name="Miskei M."/>
            <person name="Molnar A.P."/>
            <person name="Mule G."/>
            <person name="Ngan C.Y."/>
            <person name="Orejas M."/>
            <person name="Orosz E."/>
            <person name="Ouedraogo J.P."/>
            <person name="Overkamp K.M."/>
            <person name="Park H.-S."/>
            <person name="Perrone G."/>
            <person name="Piumi F."/>
            <person name="Punt P.J."/>
            <person name="Ram A.F."/>
            <person name="Ramon A."/>
            <person name="Rauscher S."/>
            <person name="Record E."/>
            <person name="Riano-Pachon D.M."/>
            <person name="Robert V."/>
            <person name="Roehrig J."/>
            <person name="Ruller R."/>
            <person name="Salamov A."/>
            <person name="Salih N.S."/>
            <person name="Samson R.A."/>
            <person name="Sandor E."/>
            <person name="Sanguinetti M."/>
            <person name="Schuetze T."/>
            <person name="Sepcic K."/>
            <person name="Shelest E."/>
            <person name="Sherlock G."/>
            <person name="Sophianopoulou V."/>
            <person name="Squina F.M."/>
            <person name="Sun H."/>
            <person name="Susca A."/>
            <person name="Todd R.B."/>
            <person name="Tsang A."/>
            <person name="Unkles S.E."/>
            <person name="van de Wiele N."/>
            <person name="van Rossen-Uffink D."/>
            <person name="Oliveira J.V."/>
            <person name="Vesth T.C."/>
            <person name="Visser J."/>
            <person name="Yu J.-H."/>
            <person name="Zhou M."/>
            <person name="Andersen M.R."/>
            <person name="Archer D.B."/>
            <person name="Baker S.E."/>
            <person name="Benoit I."/>
            <person name="Brakhage A.A."/>
            <person name="Braus G.H."/>
            <person name="Fischer R."/>
            <person name="Frisvad J.C."/>
            <person name="Goldman G.H."/>
            <person name="Houbraken J."/>
            <person name="Oakley B."/>
            <person name="Pocsi I."/>
            <person name="Scazzocchio C."/>
            <person name="Seiboth B."/>
            <person name="vanKuyk P.A."/>
            <person name="Wortman J."/>
            <person name="Dyer P.S."/>
            <person name="Grigoriev I.V."/>
        </authorList>
    </citation>
    <scope>NUCLEOTIDE SEQUENCE [LARGE SCALE GENOMIC DNA]</scope>
    <source>
        <strain evidence="3">CBS 101740 / IMI 381727 / IBT 21946</strain>
    </source>
</reference>
<evidence type="ECO:0000313" key="2">
    <source>
        <dbReference type="EMBL" id="OJJ78153.1"/>
    </source>
</evidence>
<dbReference type="OrthoDB" id="2129288at2759"/>
<evidence type="ECO:0000313" key="3">
    <source>
        <dbReference type="Proteomes" id="UP000184499"/>
    </source>
</evidence>
<dbReference type="InterPro" id="IPR028116">
    <property type="entry name" value="Cis-CaaD-like"/>
</dbReference>
<dbReference type="Gene3D" id="3.30.429.10">
    <property type="entry name" value="Macrophage Migration Inhibitory Factor"/>
    <property type="match status" value="1"/>
</dbReference>
<protein>
    <recommendedName>
        <fullName evidence="1">Tautomerase cis-CaaD-like domain-containing protein</fullName>
    </recommendedName>
</protein>
<accession>A0A1L9V2I0</accession>
<dbReference type="Proteomes" id="UP000184499">
    <property type="component" value="Unassembled WGS sequence"/>
</dbReference>
<dbReference type="OMA" id="FEYHVDE"/>
<gene>
    <name evidence="2" type="ORF">ASPBRDRAFT_37356</name>
</gene>